<dbReference type="GO" id="GO:0016709">
    <property type="term" value="F:oxidoreductase activity, acting on paired donors, with incorporation or reduction of molecular oxygen, NAD(P)H as one donor, and incorporation of one atom of oxygen"/>
    <property type="evidence" value="ECO:0007669"/>
    <property type="project" value="UniProtKB-ARBA"/>
</dbReference>
<evidence type="ECO:0000256" key="1">
    <source>
        <dbReference type="ARBA" id="ARBA00001974"/>
    </source>
</evidence>
<dbReference type="AlphaFoldDB" id="F6K0X0"/>
<dbReference type="SUPFAM" id="SSF51905">
    <property type="entry name" value="FAD/NAD(P)-binding domain"/>
    <property type="match status" value="1"/>
</dbReference>
<keyword evidence="3" id="KW-0274">FAD</keyword>
<keyword evidence="2" id="KW-0285">Flavoprotein</keyword>
<reference evidence="5" key="1">
    <citation type="submission" date="2010-05" db="EMBL/GenBank/DDBJ databases">
        <title>Fluostatin gene cluster.</title>
        <authorList>
            <person name="Feng Z."/>
            <person name="Brady S.F."/>
        </authorList>
    </citation>
    <scope>NUCLEOTIDE SEQUENCE</scope>
</reference>
<dbReference type="Gene3D" id="3.40.30.120">
    <property type="match status" value="1"/>
</dbReference>
<dbReference type="Gene3D" id="3.50.50.60">
    <property type="entry name" value="FAD/NAD(P)-binding domain"/>
    <property type="match status" value="1"/>
</dbReference>
<accession>F6K0X0</accession>
<dbReference type="EMBL" id="HM193369">
    <property type="protein sequence ID" value="AEE65473.1"/>
    <property type="molecule type" value="Genomic_DNA"/>
</dbReference>
<name>F6K0X0_9BACT</name>
<evidence type="ECO:0000256" key="3">
    <source>
        <dbReference type="ARBA" id="ARBA00022827"/>
    </source>
</evidence>
<dbReference type="Pfam" id="PF01494">
    <property type="entry name" value="FAD_binding_3"/>
    <property type="match status" value="1"/>
</dbReference>
<dbReference type="PRINTS" id="PR00420">
    <property type="entry name" value="RNGMNOXGNASE"/>
</dbReference>
<proteinExistence type="predicted"/>
<dbReference type="InterPro" id="IPR036188">
    <property type="entry name" value="FAD/NAD-bd_sf"/>
</dbReference>
<dbReference type="InterPro" id="IPR050641">
    <property type="entry name" value="RIFMO-like"/>
</dbReference>
<feature type="domain" description="FAD-binding" evidence="4">
    <location>
        <begin position="5"/>
        <end position="336"/>
    </location>
</feature>
<dbReference type="PANTHER" id="PTHR43004:SF19">
    <property type="entry name" value="BINDING MONOOXYGENASE, PUTATIVE (JCVI)-RELATED"/>
    <property type="match status" value="1"/>
</dbReference>
<dbReference type="Pfam" id="PF21274">
    <property type="entry name" value="Rng_hyd_C"/>
    <property type="match status" value="1"/>
</dbReference>
<evidence type="ECO:0000256" key="2">
    <source>
        <dbReference type="ARBA" id="ARBA00022630"/>
    </source>
</evidence>
<comment type="cofactor">
    <cofactor evidence="1">
        <name>FAD</name>
        <dbReference type="ChEBI" id="CHEBI:57692"/>
    </cofactor>
</comment>
<dbReference type="Gene3D" id="3.30.70.2450">
    <property type="match status" value="1"/>
</dbReference>
<dbReference type="InterPro" id="IPR002938">
    <property type="entry name" value="FAD-bd"/>
</dbReference>
<protein>
    <submittedName>
        <fullName evidence="5">Oxygenase-like protein</fullName>
    </submittedName>
</protein>
<dbReference type="GO" id="GO:0071949">
    <property type="term" value="F:FAD binding"/>
    <property type="evidence" value="ECO:0007669"/>
    <property type="project" value="InterPro"/>
</dbReference>
<evidence type="ECO:0000259" key="4">
    <source>
        <dbReference type="Pfam" id="PF01494"/>
    </source>
</evidence>
<dbReference type="PANTHER" id="PTHR43004">
    <property type="entry name" value="TRK SYSTEM POTASSIUM UPTAKE PROTEIN"/>
    <property type="match status" value="1"/>
</dbReference>
<organism evidence="5">
    <name type="scientific">uncultured bacterium BAC AB649/1850</name>
    <dbReference type="NCBI Taxonomy" id="1037453"/>
    <lineage>
        <taxon>Bacteria</taxon>
        <taxon>environmental samples</taxon>
    </lineage>
</organism>
<evidence type="ECO:0000313" key="5">
    <source>
        <dbReference type="EMBL" id="AEE65473.1"/>
    </source>
</evidence>
<sequence>MDKADADVIIVGAGPTGLMLAAELRLHNISTIVLDRLETPMQQSRALGFSARTIEEFDQRGLLARFGEVGTIPVGHFGGVPLDYRVIEGGSYGARGIPQSRTEAMLAERAGELGADVRRGHEVTGIAADADGVTVDVRHAGGDLRLRAGYLVGADGARSTVRKAAGIDFPGTGATMEMWLADVAGCNLRPRFSGELVPDGMVMVLPLGPVVQRVVVYQHATGVRGTGEAPTFTEVADAFQRLTGEDITGGKPLWVSWFTDSSRQAAAYRSGRILLAGDAAHIHMPIGGQGMSAGVQDAVNLGWKLAAEVRGEAPEGLLDSYHSERHPVGGRVVTNTLAQRWLYLGGDRMTPLRELFAELMLYPEVQKHLAGMVTGLDIRYDVGAGDHRLLGRRVPNGELVVQPGESGKTSTFELLHGGRGLLLSLRGEAAVPVASRWADRIDIVTAVPHGTGPDDPFHGVDALLVRPDGYIAWVAGTDAGADGLDDALQRWFGSPR</sequence>